<evidence type="ECO:0000313" key="2">
    <source>
        <dbReference type="Proteomes" id="UP000636888"/>
    </source>
</evidence>
<sequence length="276" mass="29673">MESAIAKALKLETEPVALIFSDERPEGAAQFKPGAPSCVMFMFASAARGKAAVFDRESYACPGGGIGLGFGNAYVKFPGGLPSFCQFLSTGNENDPAGKVIGEGMRAAGAPAIFVDHFLHGERYKQTPDLAEQFVKTLPIAEVPTQYVVMKPLSHLDSDKEEPVSVTFLVNPDQLSALAIFANYDRPGLENAAVPYAAACQVMGILSYKEAQSENPRCLIGLTDISARTYLRGQGCADKLTFTVPFRRLLQMESNVEGSFLQGNTWAGVLERGEGF</sequence>
<dbReference type="AlphaFoldDB" id="A0A8J7J624"/>
<dbReference type="EMBL" id="JAEMHM010000014">
    <property type="protein sequence ID" value="MBJ6726418.1"/>
    <property type="molecule type" value="Genomic_DNA"/>
</dbReference>
<accession>A0A8J7J624</accession>
<dbReference type="InterPro" id="IPR003748">
    <property type="entry name" value="DUF169"/>
</dbReference>
<dbReference type="Pfam" id="PF02596">
    <property type="entry name" value="DUF169"/>
    <property type="match status" value="1"/>
</dbReference>
<reference evidence="1" key="1">
    <citation type="submission" date="2020-12" db="EMBL/GenBank/DDBJ databases">
        <title>Geomonas sp. Red875, isolated from river sediment.</title>
        <authorList>
            <person name="Xu Z."/>
            <person name="Zhang Z."/>
            <person name="Masuda Y."/>
            <person name="Itoh H."/>
            <person name="Senoo K."/>
        </authorList>
    </citation>
    <scope>NUCLEOTIDE SEQUENCE</scope>
    <source>
        <strain evidence="1">Red875</strain>
    </source>
</reference>
<organism evidence="1 2">
    <name type="scientific">Geomesophilobacter sediminis</name>
    <dbReference type="NCBI Taxonomy" id="2798584"/>
    <lineage>
        <taxon>Bacteria</taxon>
        <taxon>Pseudomonadati</taxon>
        <taxon>Thermodesulfobacteriota</taxon>
        <taxon>Desulfuromonadia</taxon>
        <taxon>Geobacterales</taxon>
        <taxon>Geobacteraceae</taxon>
        <taxon>Geomesophilobacter</taxon>
    </lineage>
</organism>
<evidence type="ECO:0000313" key="1">
    <source>
        <dbReference type="EMBL" id="MBJ6726418.1"/>
    </source>
</evidence>
<keyword evidence="2" id="KW-1185">Reference proteome</keyword>
<dbReference type="Proteomes" id="UP000636888">
    <property type="component" value="Unassembled WGS sequence"/>
</dbReference>
<proteinExistence type="predicted"/>
<dbReference type="RefSeq" id="WP_199385334.1">
    <property type="nucleotide sequence ID" value="NZ_JAEMHM010000014.1"/>
</dbReference>
<gene>
    <name evidence="1" type="ORF">JFN93_17040</name>
</gene>
<protein>
    <submittedName>
        <fullName evidence="1">DUF169 domain-containing protein</fullName>
    </submittedName>
</protein>
<name>A0A8J7J624_9BACT</name>
<comment type="caution">
    <text evidence="1">The sequence shown here is derived from an EMBL/GenBank/DDBJ whole genome shotgun (WGS) entry which is preliminary data.</text>
</comment>